<dbReference type="SMART" id="SM00448">
    <property type="entry name" value="REC"/>
    <property type="match status" value="1"/>
</dbReference>
<dbReference type="Gene3D" id="3.40.50.2300">
    <property type="match status" value="1"/>
</dbReference>
<feature type="domain" description="Response regulatory" evidence="3">
    <location>
        <begin position="2"/>
        <end position="120"/>
    </location>
</feature>
<comment type="caution">
    <text evidence="4">The sequence shown here is derived from an EMBL/GenBank/DDBJ whole genome shotgun (WGS) entry which is preliminary data.</text>
</comment>
<evidence type="ECO:0000259" key="3">
    <source>
        <dbReference type="PROSITE" id="PS50110"/>
    </source>
</evidence>
<keyword evidence="5" id="KW-1185">Reference proteome</keyword>
<evidence type="ECO:0000256" key="1">
    <source>
        <dbReference type="ARBA" id="ARBA00022553"/>
    </source>
</evidence>
<dbReference type="PANTHER" id="PTHR44591">
    <property type="entry name" value="STRESS RESPONSE REGULATOR PROTEIN 1"/>
    <property type="match status" value="1"/>
</dbReference>
<dbReference type="EMBL" id="JADWOX010000006">
    <property type="protein sequence ID" value="MBI1684238.1"/>
    <property type="molecule type" value="Genomic_DNA"/>
</dbReference>
<dbReference type="InterPro" id="IPR050595">
    <property type="entry name" value="Bact_response_regulator"/>
</dbReference>
<dbReference type="Proteomes" id="UP000639859">
    <property type="component" value="Unassembled WGS sequence"/>
</dbReference>
<dbReference type="InterPro" id="IPR011006">
    <property type="entry name" value="CheY-like_superfamily"/>
</dbReference>
<dbReference type="PANTHER" id="PTHR44591:SF23">
    <property type="entry name" value="CHEY SUBFAMILY"/>
    <property type="match status" value="1"/>
</dbReference>
<dbReference type="SUPFAM" id="SSF52172">
    <property type="entry name" value="CheY-like"/>
    <property type="match status" value="1"/>
</dbReference>
<evidence type="ECO:0000256" key="2">
    <source>
        <dbReference type="PROSITE-ProRule" id="PRU00169"/>
    </source>
</evidence>
<evidence type="ECO:0000313" key="4">
    <source>
        <dbReference type="EMBL" id="MBI1684238.1"/>
    </source>
</evidence>
<organism evidence="4 5">
    <name type="scientific">Caulobacter hibisci</name>
    <dbReference type="NCBI Taxonomy" id="2035993"/>
    <lineage>
        <taxon>Bacteria</taxon>
        <taxon>Pseudomonadati</taxon>
        <taxon>Pseudomonadota</taxon>
        <taxon>Alphaproteobacteria</taxon>
        <taxon>Caulobacterales</taxon>
        <taxon>Caulobacteraceae</taxon>
        <taxon>Caulobacter</taxon>
    </lineage>
</organism>
<feature type="modified residue" description="4-aspartylphosphate" evidence="2">
    <location>
        <position position="51"/>
    </location>
</feature>
<dbReference type="PROSITE" id="PS50110">
    <property type="entry name" value="RESPONSE_REGULATORY"/>
    <property type="match status" value="1"/>
</dbReference>
<dbReference type="InterPro" id="IPR001789">
    <property type="entry name" value="Sig_transdc_resp-reg_receiver"/>
</dbReference>
<dbReference type="CDD" id="cd17546">
    <property type="entry name" value="REC_hyHK_CKI1_RcsC-like"/>
    <property type="match status" value="1"/>
</dbReference>
<dbReference type="RefSeq" id="WP_198576156.1">
    <property type="nucleotide sequence ID" value="NZ_JADWOX010000006.1"/>
</dbReference>
<reference evidence="4 5" key="1">
    <citation type="submission" date="2020-11" db="EMBL/GenBank/DDBJ databases">
        <title>genome sequence of strain KACC 18849.</title>
        <authorList>
            <person name="Gao J."/>
            <person name="Zhang X."/>
        </authorList>
    </citation>
    <scope>NUCLEOTIDE SEQUENCE [LARGE SCALE GENOMIC DNA]</scope>
    <source>
        <strain evidence="4 5">KACC 18849</strain>
    </source>
</reference>
<protein>
    <submittedName>
        <fullName evidence="4">Response regulator</fullName>
    </submittedName>
</protein>
<name>A0ABS0T001_9CAUL</name>
<sequence>MRVLVAYDDAFIRELVSVLVQGSGLDAVEAADGLEAVAQFEKQPFRIALVDMIMPNCDGIETIMAIRRRWPNTRIIAMSAGSRFLSRKDALDWAVGLGADMAIEKPFDPVSFSCVMDEQLALAPPRLMA</sequence>
<accession>A0ABS0T001</accession>
<gene>
    <name evidence="4" type="ORF">I4Q42_11225</name>
</gene>
<keyword evidence="1 2" id="KW-0597">Phosphoprotein</keyword>
<dbReference type="Pfam" id="PF00072">
    <property type="entry name" value="Response_reg"/>
    <property type="match status" value="1"/>
</dbReference>
<proteinExistence type="predicted"/>
<evidence type="ECO:0000313" key="5">
    <source>
        <dbReference type="Proteomes" id="UP000639859"/>
    </source>
</evidence>